<evidence type="ECO:0000313" key="8">
    <source>
        <dbReference type="Proteomes" id="UP000029981"/>
    </source>
</evidence>
<dbReference type="Gene3D" id="3.40.30.10">
    <property type="entry name" value="Glutaredoxin"/>
    <property type="match status" value="1"/>
</dbReference>
<dbReference type="OrthoDB" id="2121326at2759"/>
<dbReference type="PANTHER" id="PTHR43601">
    <property type="entry name" value="THIOREDOXIN, MITOCHONDRIAL"/>
    <property type="match status" value="1"/>
</dbReference>
<comment type="similarity">
    <text evidence="1">Belongs to the thioredoxin family.</text>
</comment>
<reference evidence="7 8" key="4">
    <citation type="journal article" date="2011" name="BMC Genomics">
        <title>RNA-Seq improves annotation of protein-coding genes in the cucumber genome.</title>
        <authorList>
            <person name="Li Z."/>
            <person name="Zhang Z."/>
            <person name="Yan P."/>
            <person name="Huang S."/>
            <person name="Fei Z."/>
            <person name="Lin K."/>
        </authorList>
    </citation>
    <scope>NUCLEOTIDE SEQUENCE [LARGE SCALE GENOMIC DNA]</scope>
    <source>
        <strain evidence="8">cv. 9930</strain>
    </source>
</reference>
<evidence type="ECO:0000256" key="5">
    <source>
        <dbReference type="ARBA" id="ARBA00023284"/>
    </source>
</evidence>
<dbReference type="AlphaFoldDB" id="A0A0A0LSS1"/>
<keyword evidence="5" id="KW-0676">Redox-active center</keyword>
<evidence type="ECO:0000256" key="4">
    <source>
        <dbReference type="ARBA" id="ARBA00023157"/>
    </source>
</evidence>
<proteinExistence type="inferred from homology"/>
<dbReference type="STRING" id="3659.A0A0A0LSS1"/>
<dbReference type="EMBL" id="CM002922">
    <property type="protein sequence ID" value="KGN64014.1"/>
    <property type="molecule type" value="Genomic_DNA"/>
</dbReference>
<dbReference type="GO" id="GO:0009507">
    <property type="term" value="C:chloroplast"/>
    <property type="evidence" value="ECO:0000318"/>
    <property type="project" value="GO_Central"/>
</dbReference>
<dbReference type="GO" id="GO:0045454">
    <property type="term" value="P:cell redox homeostasis"/>
    <property type="evidence" value="ECO:0000318"/>
    <property type="project" value="GO_Central"/>
</dbReference>
<accession>A0A0A0LSS1</accession>
<feature type="domain" description="Thioredoxin" evidence="6">
    <location>
        <begin position="93"/>
        <end position="234"/>
    </location>
</feature>
<dbReference type="SUPFAM" id="SSF52833">
    <property type="entry name" value="Thioredoxin-like"/>
    <property type="match status" value="1"/>
</dbReference>
<evidence type="ECO:0000259" key="6">
    <source>
        <dbReference type="PROSITE" id="PS51352"/>
    </source>
</evidence>
<dbReference type="InterPro" id="IPR036249">
    <property type="entry name" value="Thioredoxin-like_sf"/>
</dbReference>
<reference evidence="7 8" key="3">
    <citation type="journal article" date="2010" name="BMC Genomics">
        <title>Transcriptome sequencing and comparative analysis of cucumber flowers with different sex types.</title>
        <authorList>
            <person name="Guo S."/>
            <person name="Zheng Y."/>
            <person name="Joung J.G."/>
            <person name="Liu S."/>
            <person name="Zhang Z."/>
            <person name="Crasta O.R."/>
            <person name="Sobral B.W."/>
            <person name="Xu Y."/>
            <person name="Huang S."/>
            <person name="Fei Z."/>
        </authorList>
    </citation>
    <scope>NUCLEOTIDE SEQUENCE [LARGE SCALE GENOMIC DNA]</scope>
    <source>
        <strain evidence="8">cv. 9930</strain>
    </source>
</reference>
<keyword evidence="3" id="KW-0249">Electron transport</keyword>
<name>A0A0A0LSS1_CUCSA</name>
<keyword evidence="4" id="KW-1015">Disulfide bond</keyword>
<dbReference type="OMA" id="ICVSRAM"/>
<dbReference type="KEGG" id="csv:101219391"/>
<evidence type="ECO:0000256" key="1">
    <source>
        <dbReference type="ARBA" id="ARBA00008987"/>
    </source>
</evidence>
<keyword evidence="2" id="KW-0813">Transport</keyword>
<dbReference type="FunFam" id="3.40.30.10:FF:000199">
    <property type="entry name" value="Thioredoxin-like 1-2, chloroplastic"/>
    <property type="match status" value="1"/>
</dbReference>
<gene>
    <name evidence="7" type="ORF">Csa_1G038320</name>
</gene>
<dbReference type="PROSITE" id="PS51352">
    <property type="entry name" value="THIOREDOXIN_2"/>
    <property type="match status" value="1"/>
</dbReference>
<organism evidence="7 8">
    <name type="scientific">Cucumis sativus</name>
    <name type="common">Cucumber</name>
    <dbReference type="NCBI Taxonomy" id="3659"/>
    <lineage>
        <taxon>Eukaryota</taxon>
        <taxon>Viridiplantae</taxon>
        <taxon>Streptophyta</taxon>
        <taxon>Embryophyta</taxon>
        <taxon>Tracheophyta</taxon>
        <taxon>Spermatophyta</taxon>
        <taxon>Magnoliopsida</taxon>
        <taxon>eudicotyledons</taxon>
        <taxon>Gunneridae</taxon>
        <taxon>Pentapetalae</taxon>
        <taxon>rosids</taxon>
        <taxon>fabids</taxon>
        <taxon>Cucurbitales</taxon>
        <taxon>Cucurbitaceae</taxon>
        <taxon>Benincaseae</taxon>
        <taxon>Cucumis</taxon>
    </lineage>
</organism>
<dbReference type="CDD" id="cd02947">
    <property type="entry name" value="TRX_family"/>
    <property type="match status" value="1"/>
</dbReference>
<evidence type="ECO:0000256" key="3">
    <source>
        <dbReference type="ARBA" id="ARBA00022982"/>
    </source>
</evidence>
<sequence length="282" mass="30901">MASSLKSALSVSGLEDNLRCSISSGISGFSTSISASNLKGYKQPGFPVLKVDFLGRPLVISDQNGVTNSNPKTPNRFTINAQTSICISRARRWWEKTSKPNMVEIHSAQALVDALLDAGDRLAIIDFYSPGCGGCKALHPKICQLAELNPDAVFLKVNFEELKTMCQALHVRVLPFFRFYRGGEGRVCSFSCTNATIKKFKDALAKHGTDRCSMLPAKGLDESELEQLVMAGELSLSSPSPYLKEGALKDLVMRDMDSYGSWSSRSSNKMDLMEDDNLILKV</sequence>
<protein>
    <recommendedName>
        <fullName evidence="6">Thioredoxin domain-containing protein</fullName>
    </recommendedName>
</protein>
<reference evidence="7 8" key="2">
    <citation type="journal article" date="2009" name="PLoS ONE">
        <title>An integrated genetic and cytogenetic map of the cucumber genome.</title>
        <authorList>
            <person name="Ren Y."/>
            <person name="Zhang Z."/>
            <person name="Liu J."/>
            <person name="Staub J.E."/>
            <person name="Han Y."/>
            <person name="Cheng Z."/>
            <person name="Li X."/>
            <person name="Lu J."/>
            <person name="Miao H."/>
            <person name="Kang H."/>
            <person name="Xie B."/>
            <person name="Gu X."/>
            <person name="Wang X."/>
            <person name="Du Y."/>
            <person name="Jin W."/>
            <person name="Huang S."/>
        </authorList>
    </citation>
    <scope>NUCLEOTIDE SEQUENCE [LARGE SCALE GENOMIC DNA]</scope>
    <source>
        <strain evidence="8">cv. 9930</strain>
    </source>
</reference>
<evidence type="ECO:0000313" key="7">
    <source>
        <dbReference type="EMBL" id="KGN64014.1"/>
    </source>
</evidence>
<keyword evidence="8" id="KW-1185">Reference proteome</keyword>
<dbReference type="InterPro" id="IPR013766">
    <property type="entry name" value="Thioredoxin_domain"/>
</dbReference>
<dbReference type="PANTHER" id="PTHR43601:SF17">
    <property type="entry name" value="THIOREDOXIN-LIKE 1-2, CHLOROPLASTIC"/>
    <property type="match status" value="1"/>
</dbReference>
<dbReference type="eggNOG" id="KOG0907">
    <property type="taxonomic scope" value="Eukaryota"/>
</dbReference>
<dbReference type="Pfam" id="PF00085">
    <property type="entry name" value="Thioredoxin"/>
    <property type="match status" value="1"/>
</dbReference>
<dbReference type="Proteomes" id="UP000029981">
    <property type="component" value="Chromosome 1"/>
</dbReference>
<dbReference type="Gramene" id="KGN64014">
    <property type="protein sequence ID" value="KGN64014"/>
    <property type="gene ID" value="Csa_1G038320"/>
</dbReference>
<evidence type="ECO:0000256" key="2">
    <source>
        <dbReference type="ARBA" id="ARBA00022448"/>
    </source>
</evidence>
<reference evidence="7 8" key="1">
    <citation type="journal article" date="2009" name="Nat. Genet.">
        <title>The genome of the cucumber, Cucumis sativus L.</title>
        <authorList>
            <person name="Huang S."/>
            <person name="Li R."/>
            <person name="Zhang Z."/>
            <person name="Li L."/>
            <person name="Gu X."/>
            <person name="Fan W."/>
            <person name="Lucas W.J."/>
            <person name="Wang X."/>
            <person name="Xie B."/>
            <person name="Ni P."/>
            <person name="Ren Y."/>
            <person name="Zhu H."/>
            <person name="Li J."/>
            <person name="Lin K."/>
            <person name="Jin W."/>
            <person name="Fei Z."/>
            <person name="Li G."/>
            <person name="Staub J."/>
            <person name="Kilian A."/>
            <person name="van der Vossen E.A."/>
            <person name="Wu Y."/>
            <person name="Guo J."/>
            <person name="He J."/>
            <person name="Jia Z."/>
            <person name="Ren Y."/>
            <person name="Tian G."/>
            <person name="Lu Y."/>
            <person name="Ruan J."/>
            <person name="Qian W."/>
            <person name="Wang M."/>
            <person name="Huang Q."/>
            <person name="Li B."/>
            <person name="Xuan Z."/>
            <person name="Cao J."/>
            <person name="Asan"/>
            <person name="Wu Z."/>
            <person name="Zhang J."/>
            <person name="Cai Q."/>
            <person name="Bai Y."/>
            <person name="Zhao B."/>
            <person name="Han Y."/>
            <person name="Li Y."/>
            <person name="Li X."/>
            <person name="Wang S."/>
            <person name="Shi Q."/>
            <person name="Liu S."/>
            <person name="Cho W.K."/>
            <person name="Kim J.Y."/>
            <person name="Xu Y."/>
            <person name="Heller-Uszynska K."/>
            <person name="Miao H."/>
            <person name="Cheng Z."/>
            <person name="Zhang S."/>
            <person name="Wu J."/>
            <person name="Yang Y."/>
            <person name="Kang H."/>
            <person name="Li M."/>
            <person name="Liang H."/>
            <person name="Ren X."/>
            <person name="Shi Z."/>
            <person name="Wen M."/>
            <person name="Jian M."/>
            <person name="Yang H."/>
            <person name="Zhang G."/>
            <person name="Yang Z."/>
            <person name="Chen R."/>
            <person name="Liu S."/>
            <person name="Li J."/>
            <person name="Ma L."/>
            <person name="Liu H."/>
            <person name="Zhou Y."/>
            <person name="Zhao J."/>
            <person name="Fang X."/>
            <person name="Li G."/>
            <person name="Fang L."/>
            <person name="Li Y."/>
            <person name="Liu D."/>
            <person name="Zheng H."/>
            <person name="Zhang Y."/>
            <person name="Qin N."/>
            <person name="Li Z."/>
            <person name="Yang G."/>
            <person name="Yang S."/>
            <person name="Bolund L."/>
            <person name="Kristiansen K."/>
            <person name="Zheng H."/>
            <person name="Li S."/>
            <person name="Zhang X."/>
            <person name="Yang H."/>
            <person name="Wang J."/>
            <person name="Sun R."/>
            <person name="Zhang B."/>
            <person name="Jiang S."/>
            <person name="Wang J."/>
            <person name="Du Y."/>
            <person name="Li S."/>
        </authorList>
    </citation>
    <scope>NUCLEOTIDE SEQUENCE [LARGE SCALE GENOMIC DNA]</scope>
    <source>
        <strain evidence="8">cv. 9930</strain>
    </source>
</reference>